<proteinExistence type="predicted"/>
<gene>
    <name evidence="2" type="ORF">Pmani_013619</name>
</gene>
<comment type="caution">
    <text evidence="2">The sequence shown here is derived from an EMBL/GenBank/DDBJ whole genome shotgun (WGS) entry which is preliminary data.</text>
</comment>
<organism evidence="2 3">
    <name type="scientific">Petrolisthes manimaculis</name>
    <dbReference type="NCBI Taxonomy" id="1843537"/>
    <lineage>
        <taxon>Eukaryota</taxon>
        <taxon>Metazoa</taxon>
        <taxon>Ecdysozoa</taxon>
        <taxon>Arthropoda</taxon>
        <taxon>Crustacea</taxon>
        <taxon>Multicrustacea</taxon>
        <taxon>Malacostraca</taxon>
        <taxon>Eumalacostraca</taxon>
        <taxon>Eucarida</taxon>
        <taxon>Decapoda</taxon>
        <taxon>Pleocyemata</taxon>
        <taxon>Anomura</taxon>
        <taxon>Galatheoidea</taxon>
        <taxon>Porcellanidae</taxon>
        <taxon>Petrolisthes</taxon>
    </lineage>
</organism>
<dbReference type="AlphaFoldDB" id="A0AAE1PW21"/>
<evidence type="ECO:0000256" key="1">
    <source>
        <dbReference type="SAM" id="MobiDB-lite"/>
    </source>
</evidence>
<dbReference type="EMBL" id="JAWZYT010001138">
    <property type="protein sequence ID" value="KAK4315146.1"/>
    <property type="molecule type" value="Genomic_DNA"/>
</dbReference>
<protein>
    <submittedName>
        <fullName evidence="2">Uncharacterized protein</fullName>
    </submittedName>
</protein>
<sequence>MWRSKKRVKRDVEKGKPYEASERSRKSRERIGMEKGGGKTVVEEEKGGGKTVVEEEKDEERVGKGGRTREVVAKEEKNEEERDRRGREERGRH</sequence>
<accession>A0AAE1PW21</accession>
<name>A0AAE1PW21_9EUCA</name>
<reference evidence="2" key="1">
    <citation type="submission" date="2023-11" db="EMBL/GenBank/DDBJ databases">
        <title>Genome assemblies of two species of porcelain crab, Petrolisthes cinctipes and Petrolisthes manimaculis (Anomura: Porcellanidae).</title>
        <authorList>
            <person name="Angst P."/>
        </authorList>
    </citation>
    <scope>NUCLEOTIDE SEQUENCE</scope>
    <source>
        <strain evidence="2">PB745_02</strain>
        <tissue evidence="2">Gill</tissue>
    </source>
</reference>
<keyword evidence="3" id="KW-1185">Reference proteome</keyword>
<evidence type="ECO:0000313" key="3">
    <source>
        <dbReference type="Proteomes" id="UP001292094"/>
    </source>
</evidence>
<feature type="compositionally biased region" description="Basic and acidic residues" evidence="1">
    <location>
        <begin position="10"/>
        <end position="93"/>
    </location>
</feature>
<evidence type="ECO:0000313" key="2">
    <source>
        <dbReference type="EMBL" id="KAK4315146.1"/>
    </source>
</evidence>
<feature type="region of interest" description="Disordered" evidence="1">
    <location>
        <begin position="1"/>
        <end position="93"/>
    </location>
</feature>
<dbReference type="Proteomes" id="UP001292094">
    <property type="component" value="Unassembled WGS sequence"/>
</dbReference>